<dbReference type="GO" id="GO:0016491">
    <property type="term" value="F:oxidoreductase activity"/>
    <property type="evidence" value="ECO:0007669"/>
    <property type="project" value="InterPro"/>
</dbReference>
<name>A0A815MAI3_9BILA</name>
<accession>A0A815MAI3</accession>
<reference evidence="2" key="1">
    <citation type="submission" date="2021-02" db="EMBL/GenBank/DDBJ databases">
        <authorList>
            <person name="Nowell W R."/>
        </authorList>
    </citation>
    <scope>NUCLEOTIDE SEQUENCE</scope>
</reference>
<dbReference type="Proteomes" id="UP000663889">
    <property type="component" value="Unassembled WGS sequence"/>
</dbReference>
<dbReference type="AlphaFoldDB" id="A0A815MAI3"/>
<evidence type="ECO:0000313" key="2">
    <source>
        <dbReference type="EMBL" id="CAF1413866.1"/>
    </source>
</evidence>
<dbReference type="InterPro" id="IPR016162">
    <property type="entry name" value="Ald_DH_N"/>
</dbReference>
<dbReference type="Gene3D" id="3.40.605.10">
    <property type="entry name" value="Aldehyde Dehydrogenase, Chain A, domain 1"/>
    <property type="match status" value="2"/>
</dbReference>
<dbReference type="InterPro" id="IPR016161">
    <property type="entry name" value="Ald_DH/histidinol_DH"/>
</dbReference>
<gene>
    <name evidence="2" type="ORF">SEV965_LOCUS31983</name>
</gene>
<evidence type="ECO:0000259" key="1">
    <source>
        <dbReference type="Pfam" id="PF00171"/>
    </source>
</evidence>
<evidence type="ECO:0000313" key="3">
    <source>
        <dbReference type="Proteomes" id="UP000663889"/>
    </source>
</evidence>
<organism evidence="2 3">
    <name type="scientific">Rotaria sordida</name>
    <dbReference type="NCBI Taxonomy" id="392033"/>
    <lineage>
        <taxon>Eukaryota</taxon>
        <taxon>Metazoa</taxon>
        <taxon>Spiralia</taxon>
        <taxon>Gnathifera</taxon>
        <taxon>Rotifera</taxon>
        <taxon>Eurotatoria</taxon>
        <taxon>Bdelloidea</taxon>
        <taxon>Philodinida</taxon>
        <taxon>Philodinidae</taxon>
        <taxon>Rotaria</taxon>
    </lineage>
</organism>
<dbReference type="EMBL" id="CAJNOU010003857">
    <property type="protein sequence ID" value="CAF1413866.1"/>
    <property type="molecule type" value="Genomic_DNA"/>
</dbReference>
<dbReference type="PANTHER" id="PTHR11699">
    <property type="entry name" value="ALDEHYDE DEHYDROGENASE-RELATED"/>
    <property type="match status" value="1"/>
</dbReference>
<comment type="caution">
    <text evidence="2">The sequence shown here is derived from an EMBL/GenBank/DDBJ whole genome shotgun (WGS) entry which is preliminary data.</text>
</comment>
<feature type="domain" description="Aldehyde dehydrogenase" evidence="1">
    <location>
        <begin position="111"/>
        <end position="164"/>
    </location>
</feature>
<dbReference type="Pfam" id="PF00171">
    <property type="entry name" value="Aldedh"/>
    <property type="match status" value="2"/>
</dbReference>
<protein>
    <recommendedName>
        <fullName evidence="1">Aldehyde dehydrogenase domain-containing protein</fullName>
    </recommendedName>
</protein>
<proteinExistence type="predicted"/>
<sequence length="169" mass="18681">MNPFSIINPSTDEEICQVEEGTKSDLDKAIEAAEKGFQYDSPWRKFDPAARAQLIRKLADLLPRVVDYLATVMLALKLGSALVRGNVVILKPAEQTPLTALFCASAIKENSHTQLETILECIRSGKKVGTNLECGGDQVDDKSYFTRPTIFTNVKDGMKIAGEENISWF</sequence>
<feature type="domain" description="Aldehyde dehydrogenase" evidence="1">
    <location>
        <begin position="4"/>
        <end position="73"/>
    </location>
</feature>
<dbReference type="SUPFAM" id="SSF53720">
    <property type="entry name" value="ALDH-like"/>
    <property type="match status" value="1"/>
</dbReference>
<dbReference type="InterPro" id="IPR015590">
    <property type="entry name" value="Aldehyde_DH_dom"/>
</dbReference>